<dbReference type="InterPro" id="IPR019922">
    <property type="entry name" value="Lucif-like_OxRdatse_MSMEG_4141"/>
</dbReference>
<dbReference type="GO" id="GO:0016705">
    <property type="term" value="F:oxidoreductase activity, acting on paired donors, with incorporation or reduction of molecular oxygen"/>
    <property type="evidence" value="ECO:0007669"/>
    <property type="project" value="InterPro"/>
</dbReference>
<gene>
    <name evidence="2" type="ORF">D0Z08_15005</name>
</gene>
<dbReference type="InterPro" id="IPR050564">
    <property type="entry name" value="F420-G6PD/mer"/>
</dbReference>
<organism evidence="2 3">
    <name type="scientific">Nocardioides immobilis</name>
    <dbReference type="NCBI Taxonomy" id="2049295"/>
    <lineage>
        <taxon>Bacteria</taxon>
        <taxon>Bacillati</taxon>
        <taxon>Actinomycetota</taxon>
        <taxon>Actinomycetes</taxon>
        <taxon>Propionibacteriales</taxon>
        <taxon>Nocardioidaceae</taxon>
        <taxon>Nocardioides</taxon>
    </lineage>
</organism>
<dbReference type="AlphaFoldDB" id="A0A417Y131"/>
<name>A0A417Y131_9ACTN</name>
<dbReference type="InterPro" id="IPR036661">
    <property type="entry name" value="Luciferase-like_sf"/>
</dbReference>
<sequence>MCVLDFISTPAACQLARDVEALGFGSIFLPEGAGKESFSQAAAMLSATDRIVVGTAIANIHIRDAVAAEAAARALHAMYPDRFVLGLGVSHPQQVEGRLSLNYGKPLSAMRSYLERMDAVPSFIDEEAGRPPRLLAALGPKMIELSGRVADGAIPYLVLPEQTAHTREIVGPDALVVSEVGVTLGDDAATNLRRSHAHLSVYDGLENYRASWRRQGFDDTDFVPGGSDRLAEALVGLGPDGAKAALDAHLDAGADHVIAQVLGDELASDPRPGLERLAAVLGLSAR</sequence>
<reference evidence="2 3" key="1">
    <citation type="submission" date="2018-09" db="EMBL/GenBank/DDBJ databases">
        <title>Genome sequencing of Nocardioides immobilis CCTCC AB 2017083 for comparison to Nocardioides silvaticus.</title>
        <authorList>
            <person name="Li C."/>
            <person name="Wang G."/>
        </authorList>
    </citation>
    <scope>NUCLEOTIDE SEQUENCE [LARGE SCALE GENOMIC DNA]</scope>
    <source>
        <strain evidence="2 3">CCTCC AB 2017083</strain>
    </source>
</reference>
<dbReference type="NCBIfam" id="TIGR03620">
    <property type="entry name" value="F420_MSMEG_4141"/>
    <property type="match status" value="1"/>
</dbReference>
<protein>
    <submittedName>
        <fullName evidence="2">TIGR03620 family F420-dependent LLM class oxidoreductase</fullName>
    </submittedName>
</protein>
<dbReference type="Pfam" id="PF00296">
    <property type="entry name" value="Bac_luciferase"/>
    <property type="match status" value="1"/>
</dbReference>
<dbReference type="Gene3D" id="3.20.20.30">
    <property type="entry name" value="Luciferase-like domain"/>
    <property type="match status" value="1"/>
</dbReference>
<keyword evidence="3" id="KW-1185">Reference proteome</keyword>
<evidence type="ECO:0000313" key="2">
    <source>
        <dbReference type="EMBL" id="RHW26358.1"/>
    </source>
</evidence>
<evidence type="ECO:0000313" key="3">
    <source>
        <dbReference type="Proteomes" id="UP000283644"/>
    </source>
</evidence>
<feature type="domain" description="Luciferase-like" evidence="1">
    <location>
        <begin position="13"/>
        <end position="220"/>
    </location>
</feature>
<dbReference type="OrthoDB" id="4760590at2"/>
<dbReference type="PANTHER" id="PTHR43244:SF2">
    <property type="entry name" value="CONSERVED HYPOTHETICAL ALANINE AND PROLINE-RICH PROTEIN"/>
    <property type="match status" value="1"/>
</dbReference>
<comment type="caution">
    <text evidence="2">The sequence shown here is derived from an EMBL/GenBank/DDBJ whole genome shotgun (WGS) entry which is preliminary data.</text>
</comment>
<dbReference type="PANTHER" id="PTHR43244">
    <property type="match status" value="1"/>
</dbReference>
<dbReference type="CDD" id="cd01097">
    <property type="entry name" value="Tetrahydromethanopterin_reductase"/>
    <property type="match status" value="1"/>
</dbReference>
<dbReference type="SUPFAM" id="SSF51679">
    <property type="entry name" value="Bacterial luciferase-like"/>
    <property type="match status" value="1"/>
</dbReference>
<proteinExistence type="predicted"/>
<accession>A0A417Y131</accession>
<dbReference type="InterPro" id="IPR011251">
    <property type="entry name" value="Luciferase-like_dom"/>
</dbReference>
<dbReference type="Proteomes" id="UP000283644">
    <property type="component" value="Unassembled WGS sequence"/>
</dbReference>
<dbReference type="EMBL" id="QXGH01000018">
    <property type="protein sequence ID" value="RHW26358.1"/>
    <property type="molecule type" value="Genomic_DNA"/>
</dbReference>
<evidence type="ECO:0000259" key="1">
    <source>
        <dbReference type="Pfam" id="PF00296"/>
    </source>
</evidence>